<evidence type="ECO:0000313" key="11">
    <source>
        <dbReference type="EMBL" id="VDD74761.1"/>
    </source>
</evidence>
<comment type="similarity">
    <text evidence="8 9">Belongs to the SFT2 family.</text>
</comment>
<dbReference type="InterPro" id="IPR007305">
    <property type="entry name" value="Vesicle_transpt_Got1/SFT2"/>
</dbReference>
<keyword evidence="4 9" id="KW-0812">Transmembrane</keyword>
<dbReference type="GO" id="GO:0016192">
    <property type="term" value="P:vesicle-mediated transport"/>
    <property type="evidence" value="ECO:0007669"/>
    <property type="project" value="InterPro"/>
</dbReference>
<evidence type="ECO:0000256" key="5">
    <source>
        <dbReference type="ARBA" id="ARBA00022927"/>
    </source>
</evidence>
<feature type="region of interest" description="Disordered" evidence="10">
    <location>
        <begin position="1"/>
        <end position="34"/>
    </location>
</feature>
<evidence type="ECO:0000256" key="10">
    <source>
        <dbReference type="SAM" id="MobiDB-lite"/>
    </source>
</evidence>
<feature type="transmembrane region" description="Helical" evidence="9">
    <location>
        <begin position="88"/>
        <end position="109"/>
    </location>
</feature>
<evidence type="ECO:0000256" key="3">
    <source>
        <dbReference type="ARBA" id="ARBA00022448"/>
    </source>
</evidence>
<dbReference type="EMBL" id="UXSR01000073">
    <property type="protein sequence ID" value="VDD74761.1"/>
    <property type="molecule type" value="Genomic_DNA"/>
</dbReference>
<evidence type="ECO:0000256" key="4">
    <source>
        <dbReference type="ARBA" id="ARBA00022692"/>
    </source>
</evidence>
<accession>A0A0R3U2P9</accession>
<keyword evidence="5 9" id="KW-0653">Protein transport</keyword>
<keyword evidence="7 9" id="KW-0472">Membrane</keyword>
<evidence type="ECO:0000256" key="7">
    <source>
        <dbReference type="ARBA" id="ARBA00023136"/>
    </source>
</evidence>
<dbReference type="GO" id="GO:0015031">
    <property type="term" value="P:protein transport"/>
    <property type="evidence" value="ECO:0007669"/>
    <property type="project" value="UniProtKB-KW"/>
</dbReference>
<sequence length="228" mass="25367">MFSNSSPSSTASSSYSLPPELQSFLTKGSAPDNQSNLSKTPLITECEGNAPQPTTTPASIFSRRLFLFSAASEYEPETFRGLSRRQRLFYFGISVLCSSLFFSFALIFVPLLSTPAGLRKFVFMYILGNFTLLCAFAFAYGPWTFVKKLVTLDKLPSTLIYCGSLFFGIFGVLWWRSTMCAFLAVIIQIGLGVWQLKQFIWGGAKMLSLVNKMSSFRFGRSSNSNLPI</sequence>
<feature type="transmembrane region" description="Helical" evidence="9">
    <location>
        <begin position="158"/>
        <end position="175"/>
    </location>
</feature>
<feature type="compositionally biased region" description="Polar residues" evidence="10">
    <location>
        <begin position="23"/>
        <end position="34"/>
    </location>
</feature>
<feature type="transmembrane region" description="Helical" evidence="9">
    <location>
        <begin position="121"/>
        <end position="146"/>
    </location>
</feature>
<keyword evidence="3 9" id="KW-0813">Transport</keyword>
<evidence type="ECO:0000256" key="2">
    <source>
        <dbReference type="ARBA" id="ARBA00004141"/>
    </source>
</evidence>
<keyword evidence="6 9" id="KW-1133">Transmembrane helix</keyword>
<evidence type="ECO:0000256" key="9">
    <source>
        <dbReference type="RuleBase" id="RU363111"/>
    </source>
</evidence>
<evidence type="ECO:0000313" key="13">
    <source>
        <dbReference type="WBParaSite" id="MCU_003970-RA"/>
    </source>
</evidence>
<dbReference type="PANTHER" id="PTHR23137:SF36">
    <property type="entry name" value="VESICLE TRANSPORT PROTEIN SFT2C"/>
    <property type="match status" value="1"/>
</dbReference>
<dbReference type="Proteomes" id="UP000267029">
    <property type="component" value="Unassembled WGS sequence"/>
</dbReference>
<reference evidence="11 12" key="1">
    <citation type="submission" date="2018-10" db="EMBL/GenBank/DDBJ databases">
        <authorList>
            <consortium name="Pathogen Informatics"/>
        </authorList>
    </citation>
    <scope>NUCLEOTIDE SEQUENCE [LARGE SCALE GENOMIC DNA]</scope>
</reference>
<dbReference type="PANTHER" id="PTHR23137">
    <property type="entry name" value="VESICLE TRANSPORT PROTEIN-RELATED"/>
    <property type="match status" value="1"/>
</dbReference>
<evidence type="ECO:0000256" key="1">
    <source>
        <dbReference type="ARBA" id="ARBA00003566"/>
    </source>
</evidence>
<keyword evidence="12" id="KW-1185">Reference proteome</keyword>
<feature type="compositionally biased region" description="Low complexity" evidence="10">
    <location>
        <begin position="1"/>
        <end position="16"/>
    </location>
</feature>
<name>A0A0R3U2P9_MESCO</name>
<feature type="transmembrane region" description="Helical" evidence="9">
    <location>
        <begin position="181"/>
        <end position="204"/>
    </location>
</feature>
<evidence type="ECO:0000256" key="8">
    <source>
        <dbReference type="ARBA" id="ARBA00025800"/>
    </source>
</evidence>
<dbReference type="AlphaFoldDB" id="A0A0R3U2P9"/>
<dbReference type="WBParaSite" id="MCU_003970-RA">
    <property type="protein sequence ID" value="MCU_003970-RA"/>
    <property type="gene ID" value="MCU_003970"/>
</dbReference>
<dbReference type="GO" id="GO:0016020">
    <property type="term" value="C:membrane"/>
    <property type="evidence" value="ECO:0007669"/>
    <property type="project" value="UniProtKB-SubCell"/>
</dbReference>
<organism evidence="13">
    <name type="scientific">Mesocestoides corti</name>
    <name type="common">Flatworm</name>
    <dbReference type="NCBI Taxonomy" id="53468"/>
    <lineage>
        <taxon>Eukaryota</taxon>
        <taxon>Metazoa</taxon>
        <taxon>Spiralia</taxon>
        <taxon>Lophotrochozoa</taxon>
        <taxon>Platyhelminthes</taxon>
        <taxon>Cestoda</taxon>
        <taxon>Eucestoda</taxon>
        <taxon>Cyclophyllidea</taxon>
        <taxon>Mesocestoididae</taxon>
        <taxon>Mesocestoides</taxon>
    </lineage>
</organism>
<protein>
    <recommendedName>
        <fullName evidence="9">Vesicle transport protein</fullName>
    </recommendedName>
</protein>
<dbReference type="GO" id="GO:0005737">
    <property type="term" value="C:cytoplasm"/>
    <property type="evidence" value="ECO:0007669"/>
    <property type="project" value="UniProtKB-ARBA"/>
</dbReference>
<dbReference type="Pfam" id="PF04178">
    <property type="entry name" value="Got1"/>
    <property type="match status" value="1"/>
</dbReference>
<dbReference type="STRING" id="53468.A0A0R3U2P9"/>
<evidence type="ECO:0000256" key="6">
    <source>
        <dbReference type="ARBA" id="ARBA00022989"/>
    </source>
</evidence>
<evidence type="ECO:0000313" key="12">
    <source>
        <dbReference type="Proteomes" id="UP000267029"/>
    </source>
</evidence>
<comment type="subcellular location">
    <subcellularLocation>
        <location evidence="2 9">Membrane</location>
        <topology evidence="2 9">Multi-pass membrane protein</topology>
    </subcellularLocation>
</comment>
<gene>
    <name evidence="11" type="ORF">MCOS_LOCUS764</name>
</gene>
<dbReference type="OrthoDB" id="660759at2759"/>
<dbReference type="InterPro" id="IPR011691">
    <property type="entry name" value="Vesicle_transpt_SFT2"/>
</dbReference>
<comment type="function">
    <text evidence="1 9">May be involved in fusion of retrograde transport vesicles derived from an endocytic compartment with the Golgi complex.</text>
</comment>
<reference evidence="13" key="2">
    <citation type="submission" date="2019-11" db="UniProtKB">
        <authorList>
            <consortium name="WormBaseParasite"/>
        </authorList>
    </citation>
    <scope>IDENTIFICATION</scope>
</reference>
<proteinExistence type="inferred from homology"/>
<dbReference type="GO" id="GO:0012505">
    <property type="term" value="C:endomembrane system"/>
    <property type="evidence" value="ECO:0007669"/>
    <property type="project" value="UniProtKB-ARBA"/>
</dbReference>